<dbReference type="Pfam" id="PF08447">
    <property type="entry name" value="PAS_3"/>
    <property type="match status" value="1"/>
</dbReference>
<keyword evidence="1" id="KW-0378">Hydrolase</keyword>
<comment type="caution">
    <text evidence="5">The sequence shown here is derived from an EMBL/GenBank/DDBJ whole genome shotgun (WGS) entry which is preliminary data.</text>
</comment>
<dbReference type="SMART" id="SM01012">
    <property type="entry name" value="ANTAR"/>
    <property type="match status" value="1"/>
</dbReference>
<dbReference type="Gene3D" id="3.60.40.10">
    <property type="entry name" value="PPM-type phosphatase domain"/>
    <property type="match status" value="1"/>
</dbReference>
<protein>
    <recommendedName>
        <fullName evidence="7">ANTAR domain-containing protein</fullName>
    </recommendedName>
</protein>
<dbReference type="InterPro" id="IPR013655">
    <property type="entry name" value="PAS_fold_3"/>
</dbReference>
<evidence type="ECO:0000259" key="3">
    <source>
        <dbReference type="PROSITE" id="PS50921"/>
    </source>
</evidence>
<dbReference type="Proteomes" id="UP001500124">
    <property type="component" value="Unassembled WGS sequence"/>
</dbReference>
<evidence type="ECO:0008006" key="7">
    <source>
        <dbReference type="Google" id="ProtNLM"/>
    </source>
</evidence>
<dbReference type="SUPFAM" id="SSF81606">
    <property type="entry name" value="PP2C-like"/>
    <property type="match status" value="1"/>
</dbReference>
<dbReference type="InterPro" id="IPR005561">
    <property type="entry name" value="ANTAR"/>
</dbReference>
<keyword evidence="6" id="KW-1185">Reference proteome</keyword>
<feature type="domain" description="ANTAR" evidence="3">
    <location>
        <begin position="30"/>
        <end position="91"/>
    </location>
</feature>
<dbReference type="InterPro" id="IPR052016">
    <property type="entry name" value="Bact_Sigma-Reg"/>
</dbReference>
<evidence type="ECO:0000313" key="5">
    <source>
        <dbReference type="EMBL" id="GAA5078948.1"/>
    </source>
</evidence>
<dbReference type="EMBL" id="BAABKC010000129">
    <property type="protein sequence ID" value="GAA5078948.1"/>
    <property type="molecule type" value="Genomic_DNA"/>
</dbReference>
<evidence type="ECO:0000256" key="1">
    <source>
        <dbReference type="ARBA" id="ARBA00022801"/>
    </source>
</evidence>
<organism evidence="5 6">
    <name type="scientific">Streptomyces similanensis</name>
    <dbReference type="NCBI Taxonomy" id="1274988"/>
    <lineage>
        <taxon>Bacteria</taxon>
        <taxon>Bacillati</taxon>
        <taxon>Actinomycetota</taxon>
        <taxon>Actinomycetes</taxon>
        <taxon>Kitasatosporales</taxon>
        <taxon>Streptomycetaceae</taxon>
        <taxon>Streptomyces</taxon>
    </lineage>
</organism>
<reference evidence="6" key="1">
    <citation type="journal article" date="2019" name="Int. J. Syst. Evol. Microbiol.">
        <title>The Global Catalogue of Microorganisms (GCM) 10K type strain sequencing project: providing services to taxonomists for standard genome sequencing and annotation.</title>
        <authorList>
            <consortium name="The Broad Institute Genomics Platform"/>
            <consortium name="The Broad Institute Genome Sequencing Center for Infectious Disease"/>
            <person name="Wu L."/>
            <person name="Ma J."/>
        </authorList>
    </citation>
    <scope>NUCLEOTIDE SEQUENCE [LARGE SCALE GENOMIC DNA]</scope>
    <source>
        <strain evidence="6">JCM 18410</strain>
    </source>
</reference>
<dbReference type="InterPro" id="IPR000014">
    <property type="entry name" value="PAS"/>
</dbReference>
<feature type="compositionally biased region" description="Low complexity" evidence="2">
    <location>
        <begin position="105"/>
        <end position="121"/>
    </location>
</feature>
<dbReference type="PANTHER" id="PTHR43156:SF2">
    <property type="entry name" value="STAGE II SPORULATION PROTEIN E"/>
    <property type="match status" value="1"/>
</dbReference>
<proteinExistence type="predicted"/>
<dbReference type="Gene3D" id="3.30.450.20">
    <property type="entry name" value="PAS domain"/>
    <property type="match status" value="2"/>
</dbReference>
<evidence type="ECO:0000256" key="2">
    <source>
        <dbReference type="SAM" id="MobiDB-lite"/>
    </source>
</evidence>
<dbReference type="InterPro" id="IPR001932">
    <property type="entry name" value="PPM-type_phosphatase-like_dom"/>
</dbReference>
<dbReference type="SMART" id="SM00331">
    <property type="entry name" value="PP2C_SIG"/>
    <property type="match status" value="1"/>
</dbReference>
<name>A0ABP9LNB6_9ACTN</name>
<dbReference type="PROSITE" id="PS50921">
    <property type="entry name" value="ANTAR"/>
    <property type="match status" value="1"/>
</dbReference>
<dbReference type="InterPro" id="IPR036457">
    <property type="entry name" value="PPM-type-like_dom_sf"/>
</dbReference>
<evidence type="ECO:0000313" key="6">
    <source>
        <dbReference type="Proteomes" id="UP001500124"/>
    </source>
</evidence>
<feature type="domain" description="PPM-type phosphatase" evidence="4">
    <location>
        <begin position="429"/>
        <end position="638"/>
    </location>
</feature>
<dbReference type="SUPFAM" id="SSF55785">
    <property type="entry name" value="PYP-like sensor domain (PAS domain)"/>
    <property type="match status" value="1"/>
</dbReference>
<dbReference type="CDD" id="cd00130">
    <property type="entry name" value="PAS"/>
    <property type="match status" value="1"/>
</dbReference>
<accession>A0ABP9LNB6</accession>
<gene>
    <name evidence="5" type="ORF">GCM10023336_71010</name>
</gene>
<dbReference type="PANTHER" id="PTHR43156">
    <property type="entry name" value="STAGE II SPORULATION PROTEIN E-RELATED"/>
    <property type="match status" value="1"/>
</dbReference>
<sequence>MCDARRVSSEPAFRAKSGAASDKAALAKVVARQRAELDRLRDEAAASAVVERAKGALMALTGRTADAAHEELLRRAKAAGRAPAAEARITLDTLVPPLSHACGATATDGGATVPGGAVAPAGDEEDEREHAVDAASAPHAVQILFDALPGMTLLLSPLRSAAGEVEDFRIDAATPQAADPAGRRGRALVGRRVRACLPTVAAQPLWQGWLGALDTGEPYTSAPYAAREPGDGGGEPAAYSVRAARLDGRLVVTWRRQDASDRQEQLLADLQRLGHLGWATWNLVTGEAAWSAQVYALCERDPARRPLGLEELADLAVPEDGPALARAVRAIRTEGAPLDVPFRIRTAAGVKHLRAVAEAVPDAAGRPVQVHGFVQDLTAQRSAELALLASEQAMLAQHGVLRTERMLAGRLQHALLPLPRRPVRLAGLRVDLAYLPAQSGIHVGGDWFSAIELPGGEALFVVGDVAGHGIDAVATMAQLRFTAKGMLFTGSSLTGALSRLNTLLLHSGETRSTATLVLARYHPGEHRLVWAQAGHLPPLLLRGGEARFLDRPRGVLLGATESPVFEEAECRLRPGDRLLLYTDGLVERPGESIQLGLERLARAAAAHRADAPGSLGPLLAALLEGERRDDVCVLDVRVPAEPAQES</sequence>
<evidence type="ECO:0000259" key="4">
    <source>
        <dbReference type="PROSITE" id="PS51746"/>
    </source>
</evidence>
<dbReference type="PROSITE" id="PS51746">
    <property type="entry name" value="PPM_2"/>
    <property type="match status" value="1"/>
</dbReference>
<feature type="region of interest" description="Disordered" evidence="2">
    <location>
        <begin position="105"/>
        <end position="134"/>
    </location>
</feature>
<dbReference type="InterPro" id="IPR035965">
    <property type="entry name" value="PAS-like_dom_sf"/>
</dbReference>
<dbReference type="Pfam" id="PF07228">
    <property type="entry name" value="SpoIIE"/>
    <property type="match status" value="1"/>
</dbReference>